<dbReference type="AlphaFoldDB" id="A0A915AAQ0"/>
<dbReference type="Proteomes" id="UP000887569">
    <property type="component" value="Unplaced"/>
</dbReference>
<evidence type="ECO:0000256" key="2">
    <source>
        <dbReference type="SAM" id="Phobius"/>
    </source>
</evidence>
<keyword evidence="2" id="KW-0812">Transmembrane</keyword>
<keyword evidence="3" id="KW-0732">Signal</keyword>
<accession>A0A915AAQ0</accession>
<name>A0A915AAQ0_PARUN</name>
<feature type="transmembrane region" description="Helical" evidence="2">
    <location>
        <begin position="136"/>
        <end position="163"/>
    </location>
</feature>
<feature type="region of interest" description="Disordered" evidence="1">
    <location>
        <begin position="168"/>
        <end position="194"/>
    </location>
</feature>
<sequence>MWSGAGPPPSINIVFLISLIDESIALPMHERFVREVRPADVAPIRQLKFDNAAAAKYQFATESNLRYAVIARDIDASKHIDRMSFNNGKSKFLKNVDDRTAMGERIKARMAKVRTEQSTNVTTLVSIKPVYKREGLLVLVGTIGGYWLITVVLTIALYFMFIYRSGSEEESTKNKVEKGGAAKAEGPKEKNVHR</sequence>
<protein>
    <submittedName>
        <fullName evidence="5">Uncharacterized protein</fullName>
    </submittedName>
</protein>
<evidence type="ECO:0000313" key="5">
    <source>
        <dbReference type="WBParaSite" id="PgR004_g089_t01"/>
    </source>
</evidence>
<evidence type="ECO:0000256" key="1">
    <source>
        <dbReference type="SAM" id="MobiDB-lite"/>
    </source>
</evidence>
<feature type="signal peptide" evidence="3">
    <location>
        <begin position="1"/>
        <end position="25"/>
    </location>
</feature>
<keyword evidence="2" id="KW-1133">Transmembrane helix</keyword>
<feature type="chain" id="PRO_5037403423" evidence="3">
    <location>
        <begin position="26"/>
        <end position="194"/>
    </location>
</feature>
<dbReference type="WBParaSite" id="PgR004_g089_t01">
    <property type="protein sequence ID" value="PgR004_g089_t01"/>
    <property type="gene ID" value="PgR004_g089"/>
</dbReference>
<evidence type="ECO:0000313" key="4">
    <source>
        <dbReference type="Proteomes" id="UP000887569"/>
    </source>
</evidence>
<evidence type="ECO:0000256" key="3">
    <source>
        <dbReference type="SAM" id="SignalP"/>
    </source>
</evidence>
<organism evidence="4 5">
    <name type="scientific">Parascaris univalens</name>
    <name type="common">Nematode worm</name>
    <dbReference type="NCBI Taxonomy" id="6257"/>
    <lineage>
        <taxon>Eukaryota</taxon>
        <taxon>Metazoa</taxon>
        <taxon>Ecdysozoa</taxon>
        <taxon>Nematoda</taxon>
        <taxon>Chromadorea</taxon>
        <taxon>Rhabditida</taxon>
        <taxon>Spirurina</taxon>
        <taxon>Ascaridomorpha</taxon>
        <taxon>Ascaridoidea</taxon>
        <taxon>Ascarididae</taxon>
        <taxon>Parascaris</taxon>
    </lineage>
</organism>
<keyword evidence="2" id="KW-0472">Membrane</keyword>
<reference evidence="5" key="1">
    <citation type="submission" date="2022-11" db="UniProtKB">
        <authorList>
            <consortium name="WormBaseParasite"/>
        </authorList>
    </citation>
    <scope>IDENTIFICATION</scope>
</reference>
<keyword evidence="4" id="KW-1185">Reference proteome</keyword>
<proteinExistence type="predicted"/>